<feature type="transmembrane region" description="Helical" evidence="3">
    <location>
        <begin position="574"/>
        <end position="596"/>
    </location>
</feature>
<dbReference type="EMBL" id="JAACJN010000120">
    <property type="protein sequence ID" value="KAF5370535.1"/>
    <property type="molecule type" value="Genomic_DNA"/>
</dbReference>
<keyword evidence="4" id="KW-0732">Signal</keyword>
<dbReference type="InterPro" id="IPR011701">
    <property type="entry name" value="MFS"/>
</dbReference>
<keyword evidence="7" id="KW-1185">Reference proteome</keyword>
<feature type="transmembrane region" description="Helical" evidence="3">
    <location>
        <begin position="516"/>
        <end position="537"/>
    </location>
</feature>
<dbReference type="AlphaFoldDB" id="A0A8H5LUH7"/>
<feature type="chain" id="PRO_5034817435" description="Major facilitator superfamily (MFS) profile domain-containing protein" evidence="4">
    <location>
        <begin position="18"/>
        <end position="671"/>
    </location>
</feature>
<dbReference type="InterPro" id="IPR036259">
    <property type="entry name" value="MFS_trans_sf"/>
</dbReference>
<dbReference type="InterPro" id="IPR020846">
    <property type="entry name" value="MFS_dom"/>
</dbReference>
<sequence>MVNLLLNLSAAIGTTVSILDHSQQRAVEVNGGCADYTAVHAHTFAPISTFQQRWGLIREYPNLPLNTFEVVFSNRGCNPKLSYASSLTEANHARSEAVILGFSTSHTLWNITFNNPAGPFRFIESITGLALTSWDPPAIDPTGGPLTLEQNKANDIRQEFWFTQLADTGISKMCFYTESRPDPVESRKHTIQQYIFSLRDLSGPLNLVMLDFKDNDPPLYVVQAGDIMPVETAFAQPPDPLAELGEPVTREKSLVELPDVESTDSEKASTLVPLEEAYPDGGLRAWLVVLGCFLYACTVFGWGLNWGILQDYYHTTMFPGTSLSVLGTIIGLSNFMMNGSAYFFGGLGDRYCLLMYLSLLASAFATKLYHLFIFQGFFYGLFGGIGMPLYFSFASQWFFKKRGLATGMAVSGTGIGGGIETLIMRQLIGRIGYRNTILAFSTAHAVIWIFAWFLLKERAHPGLNPAAKKLWLPKKVTGSFYSLALSMLIGVFGFLSPYYFSETYTRQIAPHLDPNSLLAAVPLTLMNFCLGIGRIAAGRLADILGPINMFFCSFFFGGLLQMIFWTFARSYASFIVFSILNGLIGACFISLLAVVCAKLFGVEGLSTITGFMIVMNAPGQFAGASIAATVLSSSGNNWTAVAIYSGSMQFVGALCVLYARFKKDRRVFVKV</sequence>
<dbReference type="PROSITE" id="PS50850">
    <property type="entry name" value="MFS"/>
    <property type="match status" value="1"/>
</dbReference>
<comment type="subcellular location">
    <subcellularLocation>
        <location evidence="1">Membrane</location>
        <topology evidence="1">Multi-pass membrane protein</topology>
    </subcellularLocation>
</comment>
<dbReference type="PANTHER" id="PTHR11360:SF284">
    <property type="entry name" value="EG:103B4.3 PROTEIN-RELATED"/>
    <property type="match status" value="1"/>
</dbReference>
<feature type="transmembrane region" description="Helical" evidence="3">
    <location>
        <begin position="403"/>
        <end position="424"/>
    </location>
</feature>
<keyword evidence="3" id="KW-0472">Membrane</keyword>
<evidence type="ECO:0000259" key="5">
    <source>
        <dbReference type="PROSITE" id="PS50850"/>
    </source>
</evidence>
<evidence type="ECO:0000256" key="4">
    <source>
        <dbReference type="SAM" id="SignalP"/>
    </source>
</evidence>
<reference evidence="6 7" key="1">
    <citation type="journal article" date="2020" name="ISME J.">
        <title>Uncovering the hidden diversity of litter-decomposition mechanisms in mushroom-forming fungi.</title>
        <authorList>
            <person name="Floudas D."/>
            <person name="Bentzer J."/>
            <person name="Ahren D."/>
            <person name="Johansson T."/>
            <person name="Persson P."/>
            <person name="Tunlid A."/>
        </authorList>
    </citation>
    <scope>NUCLEOTIDE SEQUENCE [LARGE SCALE GENOMIC DNA]</scope>
    <source>
        <strain evidence="6 7">CBS 406.79</strain>
    </source>
</reference>
<dbReference type="GO" id="GO:0022857">
    <property type="term" value="F:transmembrane transporter activity"/>
    <property type="evidence" value="ECO:0007669"/>
    <property type="project" value="InterPro"/>
</dbReference>
<feature type="domain" description="Major facilitator superfamily (MFS) profile" evidence="5">
    <location>
        <begin position="479"/>
        <end position="671"/>
    </location>
</feature>
<keyword evidence="3" id="KW-1133">Transmembrane helix</keyword>
<keyword evidence="3" id="KW-0812">Transmembrane</keyword>
<feature type="transmembrane region" description="Helical" evidence="3">
    <location>
        <begin position="316"/>
        <end position="335"/>
    </location>
</feature>
<organism evidence="6 7">
    <name type="scientific">Collybiopsis confluens</name>
    <dbReference type="NCBI Taxonomy" id="2823264"/>
    <lineage>
        <taxon>Eukaryota</taxon>
        <taxon>Fungi</taxon>
        <taxon>Dikarya</taxon>
        <taxon>Basidiomycota</taxon>
        <taxon>Agaricomycotina</taxon>
        <taxon>Agaricomycetes</taxon>
        <taxon>Agaricomycetidae</taxon>
        <taxon>Agaricales</taxon>
        <taxon>Marasmiineae</taxon>
        <taxon>Omphalotaceae</taxon>
        <taxon>Collybiopsis</taxon>
    </lineage>
</organism>
<comment type="similarity">
    <text evidence="2">Belongs to the major facilitator superfamily. Monocarboxylate porter (TC 2.A.1.13) family.</text>
</comment>
<dbReference type="Proteomes" id="UP000518752">
    <property type="component" value="Unassembled WGS sequence"/>
</dbReference>
<protein>
    <recommendedName>
        <fullName evidence="5">Major facilitator superfamily (MFS) profile domain-containing protein</fullName>
    </recommendedName>
</protein>
<feature type="transmembrane region" description="Helical" evidence="3">
    <location>
        <begin position="638"/>
        <end position="659"/>
    </location>
</feature>
<feature type="transmembrane region" description="Helical" evidence="3">
    <location>
        <begin position="371"/>
        <end position="391"/>
    </location>
</feature>
<dbReference type="Pfam" id="PF07690">
    <property type="entry name" value="MFS_1"/>
    <property type="match status" value="1"/>
</dbReference>
<dbReference type="PANTHER" id="PTHR11360">
    <property type="entry name" value="MONOCARBOXYLATE TRANSPORTER"/>
    <property type="match status" value="1"/>
</dbReference>
<feature type="transmembrane region" description="Helical" evidence="3">
    <location>
        <begin position="436"/>
        <end position="455"/>
    </location>
</feature>
<proteinExistence type="inferred from homology"/>
<dbReference type="OrthoDB" id="2213137at2759"/>
<evidence type="ECO:0000313" key="7">
    <source>
        <dbReference type="Proteomes" id="UP000518752"/>
    </source>
</evidence>
<feature type="transmembrane region" description="Helical" evidence="3">
    <location>
        <begin position="476"/>
        <end position="496"/>
    </location>
</feature>
<evidence type="ECO:0000256" key="3">
    <source>
        <dbReference type="SAM" id="Phobius"/>
    </source>
</evidence>
<evidence type="ECO:0000313" key="6">
    <source>
        <dbReference type="EMBL" id="KAF5370535.1"/>
    </source>
</evidence>
<dbReference type="Gene3D" id="1.20.1250.20">
    <property type="entry name" value="MFS general substrate transporter like domains"/>
    <property type="match status" value="2"/>
</dbReference>
<accession>A0A8H5LUH7</accession>
<dbReference type="GO" id="GO:0016020">
    <property type="term" value="C:membrane"/>
    <property type="evidence" value="ECO:0007669"/>
    <property type="project" value="UniProtKB-SubCell"/>
</dbReference>
<evidence type="ECO:0000256" key="2">
    <source>
        <dbReference type="ARBA" id="ARBA00006727"/>
    </source>
</evidence>
<feature type="transmembrane region" description="Helical" evidence="3">
    <location>
        <begin position="285"/>
        <end position="304"/>
    </location>
</feature>
<comment type="caution">
    <text evidence="6">The sequence shown here is derived from an EMBL/GenBank/DDBJ whole genome shotgun (WGS) entry which is preliminary data.</text>
</comment>
<evidence type="ECO:0000256" key="1">
    <source>
        <dbReference type="ARBA" id="ARBA00004141"/>
    </source>
</evidence>
<feature type="signal peptide" evidence="4">
    <location>
        <begin position="1"/>
        <end position="17"/>
    </location>
</feature>
<feature type="transmembrane region" description="Helical" evidence="3">
    <location>
        <begin position="549"/>
        <end position="568"/>
    </location>
</feature>
<name>A0A8H5LUH7_9AGAR</name>
<feature type="transmembrane region" description="Helical" evidence="3">
    <location>
        <begin position="608"/>
        <end position="632"/>
    </location>
</feature>
<dbReference type="SUPFAM" id="SSF103473">
    <property type="entry name" value="MFS general substrate transporter"/>
    <property type="match status" value="1"/>
</dbReference>
<gene>
    <name evidence="6" type="ORF">D9757_010128</name>
</gene>
<dbReference type="InterPro" id="IPR050327">
    <property type="entry name" value="Proton-linked_MCT"/>
</dbReference>